<evidence type="ECO:0000313" key="3">
    <source>
        <dbReference type="EnsemblMetazoa" id="CPIJ019623-PA"/>
    </source>
</evidence>
<dbReference type="HOGENOM" id="CLU_1134517_0_0_1"/>
<dbReference type="EMBL" id="DS233774">
    <property type="protein sequence ID" value="EDS31537.1"/>
    <property type="molecule type" value="Genomic_DNA"/>
</dbReference>
<accession>B0XKB2</accession>
<proteinExistence type="predicted"/>
<dbReference type="VEuPathDB" id="VectorBase:CPIJ019623"/>
<reference evidence="3" key="2">
    <citation type="submission" date="2021-02" db="UniProtKB">
        <authorList>
            <consortium name="EnsemblMetazoa"/>
        </authorList>
    </citation>
    <scope>IDENTIFICATION</scope>
    <source>
        <strain evidence="3">JHB</strain>
    </source>
</reference>
<gene>
    <name evidence="3" type="primary">6054118</name>
    <name evidence="2" type="ORF">CpipJ_CPIJ019623</name>
</gene>
<organism>
    <name type="scientific">Culex quinquefasciatus</name>
    <name type="common">Southern house mosquito</name>
    <name type="synonym">Culex pungens</name>
    <dbReference type="NCBI Taxonomy" id="7176"/>
    <lineage>
        <taxon>Eukaryota</taxon>
        <taxon>Metazoa</taxon>
        <taxon>Ecdysozoa</taxon>
        <taxon>Arthropoda</taxon>
        <taxon>Hexapoda</taxon>
        <taxon>Insecta</taxon>
        <taxon>Pterygota</taxon>
        <taxon>Neoptera</taxon>
        <taxon>Endopterygota</taxon>
        <taxon>Diptera</taxon>
        <taxon>Nematocera</taxon>
        <taxon>Culicoidea</taxon>
        <taxon>Culicidae</taxon>
        <taxon>Culicinae</taxon>
        <taxon>Culicini</taxon>
        <taxon>Culex</taxon>
        <taxon>Culex</taxon>
    </lineage>
</organism>
<protein>
    <submittedName>
        <fullName evidence="2 3">Uncharacterized protein</fullName>
    </submittedName>
</protein>
<sequence length="245" mass="28434">MVLFSNGEGQPWVVSHAHAHAHAHSLIILMFLMKNAFETKIISLMVDKPSLQTATKLEDFDKYGLKFRYNLSEHPQSVNHTVIGKYVVHGEYVDIYDNEPGVAMYVDQELADAVPKLSHDFVQGRTWFVVLDDVYFEAILVHRTTYRCQYLNIFRFTHVALHEAGVLDFWFRQYADYYARHIVGTKPLGAVENGKFLVFDDMMLAWIILGIGYCSSFAGFLAEFFKIKIKLWLERLNIIIKKICW</sequence>
<reference evidence="2" key="1">
    <citation type="submission" date="2007-03" db="EMBL/GenBank/DDBJ databases">
        <title>Annotation of Culex pipiens quinquefasciatus.</title>
        <authorList>
            <consortium name="The Broad Institute Genome Sequencing Platform"/>
            <person name="Atkinson P.W."/>
            <person name="Hemingway J."/>
            <person name="Christensen B.M."/>
            <person name="Higgs S."/>
            <person name="Kodira C."/>
            <person name="Hannick L."/>
            <person name="Megy K."/>
            <person name="O'Leary S."/>
            <person name="Pearson M."/>
            <person name="Haas B.J."/>
            <person name="Mauceli E."/>
            <person name="Wortman J.R."/>
            <person name="Lee N.H."/>
            <person name="Guigo R."/>
            <person name="Stanke M."/>
            <person name="Alvarado L."/>
            <person name="Amedeo P."/>
            <person name="Antoine C.H."/>
            <person name="Arensburger P."/>
            <person name="Bidwell S.L."/>
            <person name="Crawford M."/>
            <person name="Camaro F."/>
            <person name="Devon K."/>
            <person name="Engels R."/>
            <person name="Hammond M."/>
            <person name="Howarth C."/>
            <person name="Koehrsen M."/>
            <person name="Lawson D."/>
            <person name="Montgomery P."/>
            <person name="Nene V."/>
            <person name="Nusbaum C."/>
            <person name="Puiu D."/>
            <person name="Romero-Severson J."/>
            <person name="Severson D.W."/>
            <person name="Shumway M."/>
            <person name="Sisk P."/>
            <person name="Stolte C."/>
            <person name="Zeng Q."/>
            <person name="Eisenstadt E."/>
            <person name="Fraser-Liggett C."/>
            <person name="Strausberg R."/>
            <person name="Galagan J."/>
            <person name="Birren B."/>
            <person name="Collins F.H."/>
        </authorList>
    </citation>
    <scope>NUCLEOTIDE SEQUENCE [LARGE SCALE GENOMIC DNA]</scope>
    <source>
        <strain evidence="2">JHB</strain>
    </source>
</reference>
<dbReference type="InParanoid" id="B0XKB2"/>
<evidence type="ECO:0000256" key="1">
    <source>
        <dbReference type="SAM" id="Phobius"/>
    </source>
</evidence>
<keyword evidence="1" id="KW-0812">Transmembrane</keyword>
<dbReference type="EnsemblMetazoa" id="CPIJ019623-RA">
    <property type="protein sequence ID" value="CPIJ019623-PA"/>
    <property type="gene ID" value="CPIJ019623"/>
</dbReference>
<name>B0XKB2_CULQU</name>
<dbReference type="AlphaFoldDB" id="B0XKB2"/>
<dbReference type="OrthoDB" id="7744623at2759"/>
<keyword evidence="1" id="KW-1133">Transmembrane helix</keyword>
<evidence type="ECO:0000313" key="4">
    <source>
        <dbReference type="Proteomes" id="UP000002320"/>
    </source>
</evidence>
<evidence type="ECO:0000313" key="2">
    <source>
        <dbReference type="EMBL" id="EDS31537.1"/>
    </source>
</evidence>
<keyword evidence="1" id="KW-0472">Membrane</keyword>
<keyword evidence="4" id="KW-1185">Reference proteome</keyword>
<dbReference type="Proteomes" id="UP000002320">
    <property type="component" value="Unassembled WGS sequence"/>
</dbReference>
<feature type="transmembrane region" description="Helical" evidence="1">
    <location>
        <begin position="203"/>
        <end position="225"/>
    </location>
</feature>
<dbReference type="VEuPathDB" id="VectorBase:CQUJHB020331"/>
<dbReference type="KEGG" id="cqu:CpipJ_CPIJ019623"/>